<protein>
    <submittedName>
        <fullName evidence="5">Dinitrogenase iron-molybdenum cofactor</fullName>
    </submittedName>
</protein>
<organism evidence="5">
    <name type="scientific">mine drainage metagenome</name>
    <dbReference type="NCBI Taxonomy" id="410659"/>
    <lineage>
        <taxon>unclassified sequences</taxon>
        <taxon>metagenomes</taxon>
        <taxon>ecological metagenomes</taxon>
    </lineage>
</organism>
<evidence type="ECO:0000313" key="5">
    <source>
        <dbReference type="EMBL" id="OIR15360.1"/>
    </source>
</evidence>
<accession>A0A1J5TGP9</accession>
<dbReference type="InterPro" id="IPR031763">
    <property type="entry name" value="NafY_N"/>
</dbReference>
<reference evidence="5" key="1">
    <citation type="submission" date="2016-10" db="EMBL/GenBank/DDBJ databases">
        <title>Sequence of Gallionella enrichment culture.</title>
        <authorList>
            <person name="Poehlein A."/>
            <person name="Muehling M."/>
            <person name="Daniel R."/>
        </authorList>
    </citation>
    <scope>NUCLEOTIDE SEQUENCE</scope>
</reference>
<dbReference type="Pfam" id="PF02579">
    <property type="entry name" value="Nitro_FeMo-Co"/>
    <property type="match status" value="1"/>
</dbReference>
<dbReference type="Pfam" id="PF16844">
    <property type="entry name" value="DIMCO_N"/>
    <property type="match status" value="1"/>
</dbReference>
<comment type="caution">
    <text evidence="5">The sequence shown here is derived from an EMBL/GenBank/DDBJ whole genome shotgun (WGS) entry which is preliminary data.</text>
</comment>
<keyword evidence="2" id="KW-0535">Nitrogen fixation</keyword>
<dbReference type="Gene3D" id="1.10.150.590">
    <property type="entry name" value="Dinitrogenase iron-molybdenum cofactor, N-terminal"/>
    <property type="match status" value="1"/>
</dbReference>
<sequence length="243" mass="26294">MQQPELITREAALRVALAARSLPNTTLPQLIDVLQEKLGEKLDADILRTFTVTDLKTGLGSLDGEEDGEDIGIGLEAMKLAVRILWGDAESDEQLPDVLPYADGDMPDSVRVAIASDIGMTLSGHFGSCLRFLVYQVSATDSRLIGIRSALEADFAEDKNAFRAQIIGDCHVVYIVSVGGPAAAKIIRANIYPIKRPEGGTAEEVIAQFQQAMSNSPPPWMLKILGVSAEQRLKNYAATEVQE</sequence>
<evidence type="ECO:0000256" key="1">
    <source>
        <dbReference type="ARBA" id="ARBA00010285"/>
    </source>
</evidence>
<feature type="domain" description="Dinitrogenase iron-molybdenum cofactor N-terminal" evidence="4">
    <location>
        <begin position="7"/>
        <end position="96"/>
    </location>
</feature>
<dbReference type="EMBL" id="MLJW01000009">
    <property type="protein sequence ID" value="OIR15360.1"/>
    <property type="molecule type" value="Genomic_DNA"/>
</dbReference>
<evidence type="ECO:0000259" key="4">
    <source>
        <dbReference type="Pfam" id="PF16844"/>
    </source>
</evidence>
<dbReference type="InterPro" id="IPR003731">
    <property type="entry name" value="Di-Nase_FeMo-co_biosynth"/>
</dbReference>
<dbReference type="InterPro" id="IPR038127">
    <property type="entry name" value="NafY_N_sf"/>
</dbReference>
<dbReference type="AlphaFoldDB" id="A0A1J5TGP9"/>
<comment type="similarity">
    <text evidence="1">Belongs to the NifX/NifY family.</text>
</comment>
<evidence type="ECO:0000256" key="2">
    <source>
        <dbReference type="ARBA" id="ARBA00023231"/>
    </source>
</evidence>
<evidence type="ECO:0000259" key="3">
    <source>
        <dbReference type="Pfam" id="PF02579"/>
    </source>
</evidence>
<name>A0A1J5TGP9_9ZZZZ</name>
<proteinExistence type="inferred from homology"/>
<dbReference type="InterPro" id="IPR034169">
    <property type="entry name" value="NifX-like"/>
</dbReference>
<feature type="domain" description="Dinitrogenase iron-molybdenum cofactor biosynthesis" evidence="3">
    <location>
        <begin position="120"/>
        <end position="211"/>
    </location>
</feature>
<dbReference type="SUPFAM" id="SSF53146">
    <property type="entry name" value="Nitrogenase accessory factor-like"/>
    <property type="match status" value="1"/>
</dbReference>
<dbReference type="CDD" id="cd00853">
    <property type="entry name" value="NifX"/>
    <property type="match status" value="1"/>
</dbReference>
<gene>
    <name evidence="5" type="ORF">GALL_36820</name>
</gene>
<dbReference type="InterPro" id="IPR036105">
    <property type="entry name" value="DiNase_FeMo-co_biosyn_sf"/>
</dbReference>
<dbReference type="Gene3D" id="3.30.420.130">
    <property type="entry name" value="Dinitrogenase iron-molybdenum cofactor biosynthesis domain"/>
    <property type="match status" value="1"/>
</dbReference>